<feature type="compositionally biased region" description="Basic and acidic residues" evidence="1">
    <location>
        <begin position="118"/>
        <end position="137"/>
    </location>
</feature>
<evidence type="ECO:0000256" key="1">
    <source>
        <dbReference type="SAM" id="MobiDB-lite"/>
    </source>
</evidence>
<comment type="caution">
    <text evidence="2">The sequence shown here is derived from an EMBL/GenBank/DDBJ whole genome shotgun (WGS) entry which is preliminary data.</text>
</comment>
<reference evidence="2 5" key="1">
    <citation type="journal article" date="2015" name="Genome Biol. Evol.">
        <title>Comparative Genomics of a Bacterivorous Green Alga Reveals Evolutionary Causalities and Consequences of Phago-Mixotrophic Mode of Nutrition.</title>
        <authorList>
            <person name="Burns J.A."/>
            <person name="Paasch A."/>
            <person name="Narechania A."/>
            <person name="Kim E."/>
        </authorList>
    </citation>
    <scope>NUCLEOTIDE SEQUENCE [LARGE SCALE GENOMIC DNA]</scope>
    <source>
        <strain evidence="2">PLY_AMNH</strain>
    </source>
</reference>
<feature type="region of interest" description="Disordered" evidence="1">
    <location>
        <begin position="113"/>
        <end position="144"/>
    </location>
</feature>
<dbReference type="EMBL" id="LGRX02024847">
    <property type="protein sequence ID" value="KAK3253363.1"/>
    <property type="molecule type" value="Genomic_DNA"/>
</dbReference>
<evidence type="ECO:0000313" key="5">
    <source>
        <dbReference type="Proteomes" id="UP001190700"/>
    </source>
</evidence>
<dbReference type="AlphaFoldDB" id="A0AAE0BVX4"/>
<dbReference type="Proteomes" id="UP001190700">
    <property type="component" value="Unassembled WGS sequence"/>
</dbReference>
<keyword evidence="5" id="KW-1185">Reference proteome</keyword>
<reference evidence="2" key="2">
    <citation type="submission" date="2023-06" db="EMBL/GenBank/DDBJ databases">
        <title>Long-read-based genome assembly of the green algal bacterivore Cymbomonas tetramitiformis.</title>
        <authorList>
            <person name="Gyaltshen Y."/>
            <person name="Rozenberg A."/>
            <person name="Paasch A."/>
            <person name="Burns J.A."/>
            <person name="Warring S."/>
            <person name="Larson R."/>
            <person name="Maurer-Alcala X."/>
            <person name="Dacks J."/>
            <person name="Kim E."/>
        </authorList>
    </citation>
    <scope>NUCLEOTIDE SEQUENCE</scope>
    <source>
        <strain evidence="2">PLY_AMNH</strain>
    </source>
</reference>
<dbReference type="EMBL" id="LGRX02032664">
    <property type="protein sequence ID" value="KAK3243776.1"/>
    <property type="molecule type" value="Genomic_DNA"/>
</dbReference>
<proteinExistence type="predicted"/>
<evidence type="ECO:0000313" key="4">
    <source>
        <dbReference type="EMBL" id="KAK3290043.1"/>
    </source>
</evidence>
<evidence type="ECO:0000313" key="2">
    <source>
        <dbReference type="EMBL" id="KAK3243776.1"/>
    </source>
</evidence>
<sequence length="144" mass="15836">MSNQVQNGGVRKSDTRKTRVVDSGGLATRNLRKLLTDPRLRSLPNPHFRSFLECLQESTAIEMRLSSPDGTSFASSIVETNDPNVVLDEYSKMAQATFLQIAQKEERELVVVPTLSGERGEDPRTPEKPSQTDDDAMRVSGGSG</sequence>
<name>A0AAE0BVX4_9CHLO</name>
<accession>A0AAE0BVX4</accession>
<protein>
    <submittedName>
        <fullName evidence="2">Uncharacterized protein</fullName>
    </submittedName>
</protein>
<evidence type="ECO:0000313" key="3">
    <source>
        <dbReference type="EMBL" id="KAK3253363.1"/>
    </source>
</evidence>
<organism evidence="2 5">
    <name type="scientific">Cymbomonas tetramitiformis</name>
    <dbReference type="NCBI Taxonomy" id="36881"/>
    <lineage>
        <taxon>Eukaryota</taxon>
        <taxon>Viridiplantae</taxon>
        <taxon>Chlorophyta</taxon>
        <taxon>Pyramimonadophyceae</taxon>
        <taxon>Pyramimonadales</taxon>
        <taxon>Pyramimonadaceae</taxon>
        <taxon>Cymbomonas</taxon>
    </lineage>
</organism>
<dbReference type="EMBL" id="LGRX02000005">
    <property type="protein sequence ID" value="KAK3290043.1"/>
    <property type="molecule type" value="Genomic_DNA"/>
</dbReference>
<gene>
    <name evidence="4" type="ORF">CYMTET_2511</name>
    <name evidence="3" type="ORF">CYMTET_37362</name>
    <name evidence="2" type="ORF">CYMTET_46611</name>
</gene>